<proteinExistence type="predicted"/>
<feature type="compositionally biased region" description="Polar residues" evidence="1">
    <location>
        <begin position="333"/>
        <end position="343"/>
    </location>
</feature>
<dbReference type="InterPro" id="IPR017133">
    <property type="entry name" value="PvcA"/>
</dbReference>
<dbReference type="OrthoDB" id="860574at2"/>
<evidence type="ECO:0000256" key="1">
    <source>
        <dbReference type="SAM" id="MobiDB-lite"/>
    </source>
</evidence>
<dbReference type="PIRSF" id="PIRSF037196">
    <property type="entry name" value="Pyoverdine_chromoph_PvcA"/>
    <property type="match status" value="1"/>
</dbReference>
<dbReference type="Gene3D" id="3.30.60.140">
    <property type="match status" value="1"/>
</dbReference>
<feature type="region of interest" description="Disordered" evidence="1">
    <location>
        <begin position="322"/>
        <end position="343"/>
    </location>
</feature>
<evidence type="ECO:0000313" key="3">
    <source>
        <dbReference type="Proteomes" id="UP000062788"/>
    </source>
</evidence>
<accession>A0A103E5Q9</accession>
<evidence type="ECO:0000313" key="2">
    <source>
        <dbReference type="EMBL" id="KVE28877.1"/>
    </source>
</evidence>
<dbReference type="PANTHER" id="PTHR37285">
    <property type="entry name" value="SPORE WALL MATURATION PROTEIN DIT1"/>
    <property type="match status" value="1"/>
</dbReference>
<dbReference type="InterPro" id="IPR007817">
    <property type="entry name" value="Isocyanide_synthase_DIT1"/>
</dbReference>
<comment type="caution">
    <text evidence="2">The sequence shown here is derived from an EMBL/GenBank/DDBJ whole genome shotgun (WGS) entry which is preliminary data.</text>
</comment>
<dbReference type="EMBL" id="LOWA01000018">
    <property type="protein sequence ID" value="KVE28877.1"/>
    <property type="molecule type" value="Genomic_DNA"/>
</dbReference>
<name>A0A103E5Q9_9BURK</name>
<dbReference type="RefSeq" id="WP_082711804.1">
    <property type="nucleotide sequence ID" value="NZ_CP013449.1"/>
</dbReference>
<protein>
    <submittedName>
        <fullName evidence="2">Paerucumarin biosynthesis protein PvcA</fullName>
    </submittedName>
</protein>
<organism evidence="2 3">
    <name type="scientific">Burkholderia singularis</name>
    <dbReference type="NCBI Taxonomy" id="1503053"/>
    <lineage>
        <taxon>Bacteria</taxon>
        <taxon>Pseudomonadati</taxon>
        <taxon>Pseudomonadota</taxon>
        <taxon>Betaproteobacteria</taxon>
        <taxon>Burkholderiales</taxon>
        <taxon>Burkholderiaceae</taxon>
        <taxon>Burkholderia</taxon>
        <taxon>pseudomallei group</taxon>
    </lineage>
</organism>
<reference evidence="2 3" key="1">
    <citation type="submission" date="2015-11" db="EMBL/GenBank/DDBJ databases">
        <title>Expanding the genomic diversity of Burkholderia species for the development of highly accurate diagnostics.</title>
        <authorList>
            <person name="Sahl J."/>
            <person name="Keim P."/>
            <person name="Wagner D."/>
        </authorList>
    </citation>
    <scope>NUCLEOTIDE SEQUENCE [LARGE SCALE GENOMIC DNA]</scope>
    <source>
        <strain evidence="2 3">TSV85</strain>
    </source>
</reference>
<dbReference type="PANTHER" id="PTHR37285:SF5">
    <property type="entry name" value="SPORE WALL MATURATION PROTEIN DIT1"/>
    <property type="match status" value="1"/>
</dbReference>
<keyword evidence="3" id="KW-1185">Reference proteome</keyword>
<gene>
    <name evidence="2" type="ORF">WS67_09295</name>
</gene>
<dbReference type="Pfam" id="PF05141">
    <property type="entry name" value="DIT1_PvcA"/>
    <property type="match status" value="1"/>
</dbReference>
<sequence>MKYDRNTEISRSVLGEILRVHRRYPEYRSRSDIRHEIERIHEIQLPRIRKFVDTDRPIEFVLPAFPSKSPNPGKVLGRLPDMGEKLSIAFLNEMCENIGRFYEPGAKLTICSDGRVFGDLIRVDDHDITAYQQALQRIIADLDTEHLSTYNLENFEPFAGRTADFDEMRRLLIDTYADPLDVVKQKLMDAEGTLLYRAVTRFMYEDGLMPDYSGSKTTLQKDAKLRALGVIQRSWAWGALLAERFPDAIRLSIHPQPAASLKIGIHMMQTRDSWLTPWHGVAVSVGGQFMLMKRRDAELLGGRVVTHDHRPSHYEIAPSSVRTGIDPGETNKNRFLTTASETV</sequence>
<dbReference type="Proteomes" id="UP000062788">
    <property type="component" value="Unassembled WGS sequence"/>
</dbReference>
<dbReference type="AlphaFoldDB" id="A0A103E5Q9"/>